<comment type="caution">
    <text evidence="1">The sequence shown here is derived from an EMBL/GenBank/DDBJ whole genome shotgun (WGS) entry which is preliminary data.</text>
</comment>
<dbReference type="AlphaFoldDB" id="A0A0F9DL57"/>
<protein>
    <submittedName>
        <fullName evidence="1">Uncharacterized protein</fullName>
    </submittedName>
</protein>
<sequence length="160" mass="17977">MASDFLHHPLRRRHRAYYDWYRAIVSPQGASGTKYLKGDAALRMQAEAYLKGEAALASELSRYVKGDTAFRIENFVYLKSEVLFADFQTYIKGDVDLIGTLNQYLKGDARFTFNSTYFKGSANLMVTIPLDDLGESPPSTKPGVLSRHWLSVAAVKKDVT</sequence>
<evidence type="ECO:0000313" key="1">
    <source>
        <dbReference type="EMBL" id="KKL18401.1"/>
    </source>
</evidence>
<gene>
    <name evidence="1" type="ORF">LCGC14_2475880</name>
</gene>
<organism evidence="1">
    <name type="scientific">marine sediment metagenome</name>
    <dbReference type="NCBI Taxonomy" id="412755"/>
    <lineage>
        <taxon>unclassified sequences</taxon>
        <taxon>metagenomes</taxon>
        <taxon>ecological metagenomes</taxon>
    </lineage>
</organism>
<dbReference type="EMBL" id="LAZR01038883">
    <property type="protein sequence ID" value="KKL18401.1"/>
    <property type="molecule type" value="Genomic_DNA"/>
</dbReference>
<reference evidence="1" key="1">
    <citation type="journal article" date="2015" name="Nature">
        <title>Complex archaea that bridge the gap between prokaryotes and eukaryotes.</title>
        <authorList>
            <person name="Spang A."/>
            <person name="Saw J.H."/>
            <person name="Jorgensen S.L."/>
            <person name="Zaremba-Niedzwiedzka K."/>
            <person name="Martijn J."/>
            <person name="Lind A.E."/>
            <person name="van Eijk R."/>
            <person name="Schleper C."/>
            <person name="Guy L."/>
            <person name="Ettema T.J."/>
        </authorList>
    </citation>
    <scope>NUCLEOTIDE SEQUENCE</scope>
</reference>
<proteinExistence type="predicted"/>
<name>A0A0F9DL57_9ZZZZ</name>
<accession>A0A0F9DL57</accession>